<dbReference type="Gene3D" id="3.30.559.30">
    <property type="entry name" value="Nonribosomal peptide synthetase, condensation domain"/>
    <property type="match status" value="1"/>
</dbReference>
<dbReference type="EMBL" id="BROQ01000189">
    <property type="protein sequence ID" value="GKZ27191.1"/>
    <property type="molecule type" value="Genomic_DNA"/>
</dbReference>
<accession>A0A9W5Z3T9</accession>
<comment type="caution">
    <text evidence="1">The sequence shown here is derived from an EMBL/GenBank/DDBJ whole genome shotgun (WGS) entry which is preliminary data.</text>
</comment>
<dbReference type="Gene3D" id="3.30.559.10">
    <property type="entry name" value="Chloramphenicol acetyltransferase-like domain"/>
    <property type="match status" value="1"/>
</dbReference>
<evidence type="ECO:0000313" key="1">
    <source>
        <dbReference type="EMBL" id="GKZ27191.1"/>
    </source>
</evidence>
<name>A0A9W5Z3T9_9EURO</name>
<organism evidence="1 2">
    <name type="scientific">Aspergillus brasiliensis</name>
    <dbReference type="NCBI Taxonomy" id="319629"/>
    <lineage>
        <taxon>Eukaryota</taxon>
        <taxon>Fungi</taxon>
        <taxon>Dikarya</taxon>
        <taxon>Ascomycota</taxon>
        <taxon>Pezizomycotina</taxon>
        <taxon>Eurotiomycetes</taxon>
        <taxon>Eurotiomycetidae</taxon>
        <taxon>Eurotiales</taxon>
        <taxon>Aspergillaceae</taxon>
        <taxon>Aspergillus</taxon>
        <taxon>Aspergillus subgen. Circumdati</taxon>
    </lineage>
</organism>
<proteinExistence type="predicted"/>
<gene>
    <name evidence="1" type="ORF">AbraCBS73388_003835</name>
</gene>
<dbReference type="SUPFAM" id="SSF52777">
    <property type="entry name" value="CoA-dependent acyltransferases"/>
    <property type="match status" value="1"/>
</dbReference>
<dbReference type="AlphaFoldDB" id="A0A9W5Z3T9"/>
<dbReference type="PANTHER" id="PTHR42034">
    <property type="entry name" value="CHROMOSOME 7, WHOLE GENOME SHOTGUN SEQUENCE-RELATED"/>
    <property type="match status" value="1"/>
</dbReference>
<dbReference type="InterPro" id="IPR023213">
    <property type="entry name" value="CAT-like_dom_sf"/>
</dbReference>
<protein>
    <submittedName>
        <fullName evidence="1">Uncharacterized protein</fullName>
    </submittedName>
</protein>
<reference evidence="1" key="1">
    <citation type="submission" date="2022-07" db="EMBL/GenBank/DDBJ databases">
        <title>Taxonomy of Aspergillus series Nigri: significant species reduction supported by multi-species coalescent approaches.</title>
        <authorList>
            <person name="Bian C."/>
            <person name="Kusuya Y."/>
            <person name="Sklenar F."/>
            <person name="D'hooge E."/>
            <person name="Yaguchi T."/>
            <person name="Takahashi H."/>
            <person name="Hubka V."/>
        </authorList>
    </citation>
    <scope>NUCLEOTIDE SEQUENCE</scope>
    <source>
        <strain evidence="1">CBS 733.88</strain>
    </source>
</reference>
<sequence length="465" mass="52294">MPWQQISPGHYERPFDSMENFYRAVADAGAPLNKQHFLISCTLKLKSFPPVQNLQQAWKALRQRYPQIAARANEAGSRLCYTVPSPEALNTWVQETFIIRKGVSADEIYSQEQPSSEFFLFCLPDTRELLFRTPHWRIDAYGLMYLQDTFLKILANGPRDHITQFDGSEVRNLAPSLDEAAGVPSIITPAISQAADEEISVLLHNQPTVSIKTLPNALPATTRRLKSALPASTTRQIIKSCKSRGLTVTAAVHAALIVATLPYVMDPHHSQTTPTTTTDGGRKNYTTITPFDLRKYLPAPLNGPDAATSVYHTAIFMSIDLAVNKDFESIAAETRKAYARDLSKDDPRNLFNFLPEYVNKALQLLSQQPDDPLLAPAHPDLSSLGIVNEYIATNYQGEESTVEVEDWWLALESIVRLLLIHVWTWDDELVFSFNWNEAFYEEGFVKKFLSEWMEVLCGSLGVSLE</sequence>
<dbReference type="Proteomes" id="UP001143548">
    <property type="component" value="Unassembled WGS sequence"/>
</dbReference>
<dbReference type="PANTHER" id="PTHR42034:SF1">
    <property type="entry name" value="CONDENSATION DOMAIN-CONTAINING PROTEIN"/>
    <property type="match status" value="1"/>
</dbReference>
<evidence type="ECO:0000313" key="2">
    <source>
        <dbReference type="Proteomes" id="UP001143548"/>
    </source>
</evidence>